<evidence type="ECO:0000256" key="9">
    <source>
        <dbReference type="RuleBase" id="RU369079"/>
    </source>
</evidence>
<reference evidence="12" key="1">
    <citation type="journal article" date="2014" name="Stand. Genomic Sci.">
        <title>Genome sequence of the exopolysaccharide-producing Salipiger mucosus type strain (DSM 16094(T)), a moderately halophilic member of the Roseobacter clade.</title>
        <authorList>
            <person name="Riedel T."/>
            <person name="Spring S."/>
            <person name="Fiebig A."/>
            <person name="Petersen J."/>
            <person name="Kyrpides N.C."/>
            <person name="Goker M."/>
            <person name="Klenk H.P."/>
        </authorList>
    </citation>
    <scope>NUCLEOTIDE SEQUENCE [LARGE SCALE GENOMIC DNA]</scope>
    <source>
        <strain evidence="12">DSM 16094</strain>
    </source>
</reference>
<evidence type="ECO:0000256" key="4">
    <source>
        <dbReference type="ARBA" id="ARBA00022519"/>
    </source>
</evidence>
<sequence length="204" mass="23309">MTSEDDDELLRALKQDEDLPDIDKMRQAPLANIPQPYRGIVRKIDRFADLYGYALSWLVLALVAIVVMEAIRRYAFNSPSIWAYDMSYMLYGTIFMLGAGTTLRFGGHIRTDLFFKDWSPRTQAAVDLAFYVLLFFPGMVFFLWAGLEKAVDSFLISERAAASFWRPILWPYRAVIPATALFLMIQGVSEVIKAFFQFKTGDTA</sequence>
<comment type="subcellular location">
    <subcellularLocation>
        <location evidence="1 9">Cell inner membrane</location>
        <topology evidence="1 9">Multi-pass membrane protein</topology>
    </subcellularLocation>
</comment>
<keyword evidence="5 9" id="KW-0812">Transmembrane</keyword>
<evidence type="ECO:0000256" key="5">
    <source>
        <dbReference type="ARBA" id="ARBA00022692"/>
    </source>
</evidence>
<name>S9QV26_9RHOB</name>
<comment type="similarity">
    <text evidence="8 9">Belongs to the TRAP transporter small permease family.</text>
</comment>
<evidence type="ECO:0000256" key="2">
    <source>
        <dbReference type="ARBA" id="ARBA00022448"/>
    </source>
</evidence>
<feature type="transmembrane region" description="Helical" evidence="9">
    <location>
        <begin position="167"/>
        <end position="185"/>
    </location>
</feature>
<keyword evidence="6 9" id="KW-1133">Transmembrane helix</keyword>
<dbReference type="InterPro" id="IPR007387">
    <property type="entry name" value="TRAP_DctQ"/>
</dbReference>
<keyword evidence="2 9" id="KW-0813">Transport</keyword>
<comment type="caution">
    <text evidence="11">The sequence shown here is derived from an EMBL/GenBank/DDBJ whole genome shotgun (WGS) entry which is preliminary data.</text>
</comment>
<accession>S9QV26</accession>
<evidence type="ECO:0000256" key="1">
    <source>
        <dbReference type="ARBA" id="ARBA00004429"/>
    </source>
</evidence>
<comment type="function">
    <text evidence="9">Part of the tripartite ATP-independent periplasmic (TRAP) transport system.</text>
</comment>
<gene>
    <name evidence="11" type="ORF">Salmuc_02620</name>
</gene>
<dbReference type="GO" id="GO:0022857">
    <property type="term" value="F:transmembrane transporter activity"/>
    <property type="evidence" value="ECO:0007669"/>
    <property type="project" value="UniProtKB-UniRule"/>
</dbReference>
<dbReference type="AlphaFoldDB" id="S9QV26"/>
<evidence type="ECO:0000256" key="8">
    <source>
        <dbReference type="ARBA" id="ARBA00038436"/>
    </source>
</evidence>
<dbReference type="GO" id="GO:0005886">
    <property type="term" value="C:plasma membrane"/>
    <property type="evidence" value="ECO:0007669"/>
    <property type="project" value="UniProtKB-SubCell"/>
</dbReference>
<feature type="transmembrane region" description="Helical" evidence="9">
    <location>
        <begin position="50"/>
        <end position="68"/>
    </location>
</feature>
<feature type="transmembrane region" description="Helical" evidence="9">
    <location>
        <begin position="88"/>
        <end position="107"/>
    </location>
</feature>
<evidence type="ECO:0000256" key="6">
    <source>
        <dbReference type="ARBA" id="ARBA00022989"/>
    </source>
</evidence>
<dbReference type="eggNOG" id="COG4665">
    <property type="taxonomic scope" value="Bacteria"/>
</dbReference>
<proteinExistence type="inferred from homology"/>
<dbReference type="EMBL" id="APVH01000009">
    <property type="protein sequence ID" value="EPX85241.1"/>
    <property type="molecule type" value="Genomic_DNA"/>
</dbReference>
<dbReference type="InterPro" id="IPR055348">
    <property type="entry name" value="DctQ"/>
</dbReference>
<dbReference type="RefSeq" id="WP_020039809.1">
    <property type="nucleotide sequence ID" value="NZ_KE557273.1"/>
</dbReference>
<evidence type="ECO:0000256" key="3">
    <source>
        <dbReference type="ARBA" id="ARBA00022475"/>
    </source>
</evidence>
<dbReference type="OrthoDB" id="4250245at2"/>
<evidence type="ECO:0000313" key="11">
    <source>
        <dbReference type="EMBL" id="EPX85241.1"/>
    </source>
</evidence>
<dbReference type="PANTHER" id="PTHR35011">
    <property type="entry name" value="2,3-DIKETO-L-GULONATE TRAP TRANSPORTER SMALL PERMEASE PROTEIN YIAM"/>
    <property type="match status" value="1"/>
</dbReference>
<evidence type="ECO:0000259" key="10">
    <source>
        <dbReference type="Pfam" id="PF04290"/>
    </source>
</evidence>
<comment type="subunit">
    <text evidence="9">The complex comprises the extracytoplasmic solute receptor protein and the two transmembrane proteins.</text>
</comment>
<feature type="domain" description="Tripartite ATP-independent periplasmic transporters DctQ component" evidence="10">
    <location>
        <begin position="62"/>
        <end position="195"/>
    </location>
</feature>
<dbReference type="Pfam" id="PF04290">
    <property type="entry name" value="DctQ"/>
    <property type="match status" value="1"/>
</dbReference>
<keyword evidence="12" id="KW-1185">Reference proteome</keyword>
<keyword evidence="7 9" id="KW-0472">Membrane</keyword>
<organism evidence="11 12">
    <name type="scientific">Salipiger mucosus DSM 16094</name>
    <dbReference type="NCBI Taxonomy" id="1123237"/>
    <lineage>
        <taxon>Bacteria</taxon>
        <taxon>Pseudomonadati</taxon>
        <taxon>Pseudomonadota</taxon>
        <taxon>Alphaproteobacteria</taxon>
        <taxon>Rhodobacterales</taxon>
        <taxon>Roseobacteraceae</taxon>
        <taxon>Salipiger</taxon>
    </lineage>
</organism>
<dbReference type="PANTHER" id="PTHR35011:SF4">
    <property type="entry name" value="SLL1102 PROTEIN"/>
    <property type="match status" value="1"/>
</dbReference>
<evidence type="ECO:0000256" key="7">
    <source>
        <dbReference type="ARBA" id="ARBA00023136"/>
    </source>
</evidence>
<dbReference type="HOGENOM" id="CLU_086356_2_1_5"/>
<protein>
    <recommendedName>
        <fullName evidence="9">TRAP transporter small permease protein</fullName>
    </recommendedName>
</protein>
<feature type="transmembrane region" description="Helical" evidence="9">
    <location>
        <begin position="128"/>
        <end position="147"/>
    </location>
</feature>
<keyword evidence="4 9" id="KW-0997">Cell inner membrane</keyword>
<evidence type="ECO:0000313" key="12">
    <source>
        <dbReference type="Proteomes" id="UP000015347"/>
    </source>
</evidence>
<keyword evidence="3" id="KW-1003">Cell membrane</keyword>
<dbReference type="STRING" id="1123237.Salmuc_02620"/>
<dbReference type="Proteomes" id="UP000015347">
    <property type="component" value="Unassembled WGS sequence"/>
</dbReference>